<evidence type="ECO:0000259" key="1">
    <source>
        <dbReference type="Pfam" id="PF03399"/>
    </source>
</evidence>
<dbReference type="EMBL" id="JAMKFB020000023">
    <property type="protein sequence ID" value="KAL0158672.1"/>
    <property type="molecule type" value="Genomic_DNA"/>
</dbReference>
<name>A0ABD0N9B5_CIRMR</name>
<comment type="caution">
    <text evidence="2">The sequence shown here is derived from an EMBL/GenBank/DDBJ whole genome shotgun (WGS) entry which is preliminary data.</text>
</comment>
<feature type="non-terminal residue" evidence="2">
    <location>
        <position position="1"/>
    </location>
</feature>
<evidence type="ECO:0000313" key="2">
    <source>
        <dbReference type="EMBL" id="KAL0158672.1"/>
    </source>
</evidence>
<gene>
    <name evidence="2" type="ORF">M9458_046748</name>
</gene>
<dbReference type="InterPro" id="IPR005062">
    <property type="entry name" value="SAC3/GANP/THP3_conserved"/>
</dbReference>
<dbReference type="Proteomes" id="UP001529510">
    <property type="component" value="Unassembled WGS sequence"/>
</dbReference>
<reference evidence="2 3" key="1">
    <citation type="submission" date="2024-05" db="EMBL/GenBank/DDBJ databases">
        <title>Genome sequencing and assembly of Indian major carp, Cirrhinus mrigala (Hamilton, 1822).</title>
        <authorList>
            <person name="Mohindra V."/>
            <person name="Chowdhury L.M."/>
            <person name="Lal K."/>
            <person name="Jena J.K."/>
        </authorList>
    </citation>
    <scope>NUCLEOTIDE SEQUENCE [LARGE SCALE GENOMIC DNA]</scope>
    <source>
        <strain evidence="2">CM1030</strain>
        <tissue evidence="2">Blood</tissue>
    </source>
</reference>
<feature type="domain" description="SAC3/GANP/THP3 conserved" evidence="1">
    <location>
        <begin position="1"/>
        <end position="94"/>
    </location>
</feature>
<dbReference type="Gene3D" id="1.25.40.990">
    <property type="match status" value="1"/>
</dbReference>
<evidence type="ECO:0000313" key="3">
    <source>
        <dbReference type="Proteomes" id="UP001529510"/>
    </source>
</evidence>
<dbReference type="Pfam" id="PF03399">
    <property type="entry name" value="SAC3_GANP"/>
    <property type="match status" value="1"/>
</dbReference>
<dbReference type="AlphaFoldDB" id="A0ABD0N9B5"/>
<accession>A0ABD0N9B5</accession>
<dbReference type="PANTHER" id="PTHR12436:SF38">
    <property type="entry name" value="SAC3 DOMAIN-CONTAINING PROTEIN 1"/>
    <property type="match status" value="1"/>
</dbReference>
<organism evidence="2 3">
    <name type="scientific">Cirrhinus mrigala</name>
    <name type="common">Mrigala</name>
    <dbReference type="NCBI Taxonomy" id="683832"/>
    <lineage>
        <taxon>Eukaryota</taxon>
        <taxon>Metazoa</taxon>
        <taxon>Chordata</taxon>
        <taxon>Craniata</taxon>
        <taxon>Vertebrata</taxon>
        <taxon>Euteleostomi</taxon>
        <taxon>Actinopterygii</taxon>
        <taxon>Neopterygii</taxon>
        <taxon>Teleostei</taxon>
        <taxon>Ostariophysi</taxon>
        <taxon>Cypriniformes</taxon>
        <taxon>Cyprinidae</taxon>
        <taxon>Labeoninae</taxon>
        <taxon>Labeonini</taxon>
        <taxon>Cirrhinus</taxon>
    </lineage>
</organism>
<keyword evidence="3" id="KW-1185">Reference proteome</keyword>
<dbReference type="PANTHER" id="PTHR12436">
    <property type="entry name" value="80 KDA MCM3-ASSOCIATED PROTEIN"/>
    <property type="match status" value="1"/>
</dbReference>
<dbReference type="InterPro" id="IPR045107">
    <property type="entry name" value="SAC3/GANP/THP3"/>
</dbReference>
<sequence length="111" mass="12698">IRSSPAVQLALAVSRAHMERNPVRLLRLAQRLDFIQVCAVHRHLLPCRRDLLLLYSHGHSSRNCRYPLQRLARLLFLKDALAAELCQAYGVNITGDSFTDAPRMHEPQDDE</sequence>
<feature type="non-terminal residue" evidence="2">
    <location>
        <position position="111"/>
    </location>
</feature>
<protein>
    <recommendedName>
        <fullName evidence="1">SAC3/GANP/THP3 conserved domain-containing protein</fullName>
    </recommendedName>
</protein>
<proteinExistence type="predicted"/>